<dbReference type="GO" id="GO:0004312">
    <property type="term" value="F:fatty acid synthase activity"/>
    <property type="evidence" value="ECO:0007669"/>
    <property type="project" value="TreeGrafter"/>
</dbReference>
<dbReference type="InterPro" id="IPR014030">
    <property type="entry name" value="Ketoacyl_synth_N"/>
</dbReference>
<dbReference type="InterPro" id="IPR032088">
    <property type="entry name" value="SAT"/>
</dbReference>
<dbReference type="InterPro" id="IPR020841">
    <property type="entry name" value="PKS_Beta-ketoAc_synthase_dom"/>
</dbReference>
<keyword evidence="3" id="KW-0597">Phosphoprotein</keyword>
<dbReference type="PANTHER" id="PTHR43775">
    <property type="entry name" value="FATTY ACID SYNTHASE"/>
    <property type="match status" value="1"/>
</dbReference>
<dbReference type="InterPro" id="IPR018201">
    <property type="entry name" value="Ketoacyl_synth_AS"/>
</dbReference>
<evidence type="ECO:0000256" key="2">
    <source>
        <dbReference type="ARBA" id="ARBA00022450"/>
    </source>
</evidence>
<dbReference type="GO" id="GO:0004315">
    <property type="term" value="F:3-oxoacyl-[acyl-carrier-protein] synthase activity"/>
    <property type="evidence" value="ECO:0007669"/>
    <property type="project" value="InterPro"/>
</dbReference>
<dbReference type="SUPFAM" id="SSF52151">
    <property type="entry name" value="FabD/lysophospholipase-like"/>
    <property type="match status" value="1"/>
</dbReference>
<dbReference type="Gene3D" id="3.40.366.10">
    <property type="entry name" value="Malonyl-Coenzyme A Acyl Carrier Protein, domain 2"/>
    <property type="match status" value="2"/>
</dbReference>
<dbReference type="InterPro" id="IPR050091">
    <property type="entry name" value="PKS_NRPS_Biosynth_Enz"/>
</dbReference>
<dbReference type="InterPro" id="IPR016035">
    <property type="entry name" value="Acyl_Trfase/lysoPLipase"/>
</dbReference>
<keyword evidence="5" id="KW-0511">Multifunctional enzyme</keyword>
<feature type="active site" description="Proton acceptor; for dehydratase activity" evidence="6">
    <location>
        <position position="1347"/>
    </location>
</feature>
<dbReference type="PROSITE" id="PS52004">
    <property type="entry name" value="KS3_2"/>
    <property type="match status" value="1"/>
</dbReference>
<gene>
    <name evidence="10" type="ORF">CDEST_15293</name>
</gene>
<dbReference type="RefSeq" id="XP_062787500.1">
    <property type="nucleotide sequence ID" value="XM_062931449.1"/>
</dbReference>
<evidence type="ECO:0000256" key="4">
    <source>
        <dbReference type="ARBA" id="ARBA00022679"/>
    </source>
</evidence>
<dbReference type="EMBL" id="CP137315">
    <property type="protein sequence ID" value="WQF90279.1"/>
    <property type="molecule type" value="Genomic_DNA"/>
</dbReference>
<dbReference type="Gene3D" id="3.30.70.3290">
    <property type="match status" value="1"/>
</dbReference>
<evidence type="ECO:0000256" key="1">
    <source>
        <dbReference type="ARBA" id="ARBA00005179"/>
    </source>
</evidence>
<feature type="region of interest" description="N-terminal hotdog fold" evidence="6">
    <location>
        <begin position="1310"/>
        <end position="1455"/>
    </location>
</feature>
<evidence type="ECO:0000259" key="9">
    <source>
        <dbReference type="PROSITE" id="PS52019"/>
    </source>
</evidence>
<dbReference type="Pfam" id="PF16073">
    <property type="entry name" value="SAT"/>
    <property type="match status" value="1"/>
</dbReference>
<proteinExistence type="predicted"/>
<dbReference type="CDD" id="cd00833">
    <property type="entry name" value="PKS"/>
    <property type="match status" value="1"/>
</dbReference>
<dbReference type="GO" id="GO:0006633">
    <property type="term" value="P:fatty acid biosynthetic process"/>
    <property type="evidence" value="ECO:0007669"/>
    <property type="project" value="InterPro"/>
</dbReference>
<dbReference type="Gene3D" id="3.10.129.110">
    <property type="entry name" value="Polyketide synthase dehydratase"/>
    <property type="match status" value="1"/>
</dbReference>
<dbReference type="GeneID" id="87951793"/>
<dbReference type="InterPro" id="IPR036736">
    <property type="entry name" value="ACP-like_sf"/>
</dbReference>
<dbReference type="Pfam" id="PF00698">
    <property type="entry name" value="Acyl_transf_1"/>
    <property type="match status" value="1"/>
</dbReference>
<feature type="domain" description="PKS/mFAS DH" evidence="9">
    <location>
        <begin position="1310"/>
        <end position="1633"/>
    </location>
</feature>
<evidence type="ECO:0000313" key="11">
    <source>
        <dbReference type="Proteomes" id="UP001322277"/>
    </source>
</evidence>
<feature type="domain" description="Ketosynthase family 3 (KS3)" evidence="8">
    <location>
        <begin position="391"/>
        <end position="819"/>
    </location>
</feature>
<dbReference type="InterPro" id="IPR014031">
    <property type="entry name" value="Ketoacyl_synth_C"/>
</dbReference>
<evidence type="ECO:0000259" key="8">
    <source>
        <dbReference type="PROSITE" id="PS52004"/>
    </source>
</evidence>
<dbReference type="SUPFAM" id="SSF53901">
    <property type="entry name" value="Thiolase-like"/>
    <property type="match status" value="1"/>
</dbReference>
<accession>A0AAX4J3Y1</accession>
<evidence type="ECO:0000313" key="10">
    <source>
        <dbReference type="EMBL" id="WQF90279.1"/>
    </source>
</evidence>
<dbReference type="PROSITE" id="PS00606">
    <property type="entry name" value="KS3_1"/>
    <property type="match status" value="1"/>
</dbReference>
<dbReference type="InterPro" id="IPR049900">
    <property type="entry name" value="PKS_mFAS_DH"/>
</dbReference>
<feature type="active site" description="Proton donor; for dehydratase activity" evidence="6">
    <location>
        <position position="1541"/>
    </location>
</feature>
<dbReference type="PROSITE" id="PS52019">
    <property type="entry name" value="PKS_MFAS_DH"/>
    <property type="match status" value="1"/>
</dbReference>
<dbReference type="SUPFAM" id="SSF55048">
    <property type="entry name" value="Probable ACP-binding domain of malonyl-CoA ACP transacylase"/>
    <property type="match status" value="1"/>
</dbReference>
<reference evidence="11" key="1">
    <citation type="journal article" date="2023" name="bioRxiv">
        <title>Complete genome of the Medicago anthracnose fungus, Colletotrichum destructivum, reveals a mini-chromosome-like region within a core chromosome.</title>
        <authorList>
            <person name="Lapalu N."/>
            <person name="Simon A."/>
            <person name="Lu A."/>
            <person name="Plaumann P.-L."/>
            <person name="Amselem J."/>
            <person name="Pigne S."/>
            <person name="Auger A."/>
            <person name="Koch C."/>
            <person name="Dallery J.-F."/>
            <person name="O'Connell R.J."/>
        </authorList>
    </citation>
    <scope>NUCLEOTIDE SEQUENCE [LARGE SCALE GENOMIC DNA]</scope>
    <source>
        <strain evidence="11">CBS 520.97</strain>
    </source>
</reference>
<evidence type="ECO:0000256" key="5">
    <source>
        <dbReference type="ARBA" id="ARBA00023268"/>
    </source>
</evidence>
<dbReference type="Pfam" id="PF02801">
    <property type="entry name" value="Ketoacyl-synt_C"/>
    <property type="match status" value="1"/>
</dbReference>
<dbReference type="GO" id="GO:0044550">
    <property type="term" value="P:secondary metabolite biosynthetic process"/>
    <property type="evidence" value="ECO:0007669"/>
    <property type="project" value="TreeGrafter"/>
</dbReference>
<feature type="region of interest" description="Disordered" evidence="7">
    <location>
        <begin position="1679"/>
        <end position="1718"/>
    </location>
</feature>
<sequence length="1802" mass="193672">MPEMAASPKNAPSAAFFCPVPFLVDKTYLTQLRRQIVGSSFMKPLADAILQTLDVWKLLASDARAQHVAVGSRGEDFAKAISEWIATGETGVVASQPSSIISFPLLIITGLCQWCSFLELSGQSHEEAIGALGAGGIQGYCGGILNAIAVASSGDSLEFGRRAANMYRTAFLLGVFMSEGEVGPPEGVPDMLIVRLKYPGQDLELMEQFPGIYASATTNPVTICFAGKKSELAPLKEYVAENKMFSIQTYPTGTGHDPRNAKYLDGMLAIVAENDFFHLPAVEALKVPVQSNVDGELLQLVKTPAEFARDVLGNVLCGRCEWYKVVGKVAARLRQHDDKSTTHSLLLLGGYDCVPAEPFNQASIKIAKIDVALTLREVAQVRAELASYSGDDAVAVVGAACRLPGASNLDELWNLLQSGTSRCEELRPDRVPLSASHRASLDPKFANGRKWFGNFVDGVDQFDNELFGISHSEAAWMDPQQRILLELTYEALDSYGHLGHRSYSRQAAQDVGCFIGGTLIEYNEHTSTHAATAYSAIGTMQAFQCGRISHHFGWYGPSETIDTACSSSLVAISRAAACVRAGDCSMAVAGGANILGGVNYYLDLAKARFLSPTGQCKPFDAAADGYCRADGAGLVVLKKLKDAVASGDQILAVIPAAGTNQGGLSKSITQPDGQAQERLYRRVVGSAGLDYKDISYIECHGTGTQAGDPNELGALRTVFGDAGREKKLFVGSVKGNIGHPEAAAGVAGLMKVLAMLREGKIPPQGSFENVNPSIGPLEPFNMAIPAGTVQPWDAPGNVRRALVNSYGAAGSNASLVVCQAPRQMPQSAWWLRQHQKKGDGNALTNDASWPLIVTAATKTSLASNCLALAEMLRSDKPDLRRLSWTLGEKRQRHRFRVVLPVTSNQDPEEVAAALEKAAQEPAPTPSPKSRKGVVLVFGGQSQRTVHLHPHLYEASPRLQHHLAECDALLEQLGYPPVLKDVLDHSKVDQSVLLLQTATFAIQYSCARTWEDAGLQIDAVVGHSFGELTALAFSGALSLRDGIRVVAERAMLMQTAWGQEKGQMLAIHAPLETVRAITQAVDGLEIACHNSASSHVVVGTAQQIERSEAVVAEQFKPVRCQKVDVTHGFHSRFVDDILPGLQKLDDSLDFQKPRMRLELCLPARHEGEPPNGHIGRHARNPVFFEDAISRLAQDLGPSVWLEAGTDSPIIPMAKRVVPDAAAHSFYPFNFKAARHPETVLCQTTVGLWRSGVDTTYWPLIDATDIEPVHLPAYRFSRKSFWTEYVDHAADIKTQLDQALQQLPPPQQQQQQQLLPSAASKLVYISEPGSNRFHVNVSSGRFQQLVRGHAVCDQPMCPASMYMECVSAALQISVSSSTENHFFPGHTGGAGALRFESVAFNHPLTLSNDLQVSVMLNVDHDSGGRSWTFVVESTGGKPSGRSSVHARGRVSIVPSPNMHHIKALIGDRSTQLKTNPHAECIQSRRAYTLFSTLVDYSHVLRGIDSVALHDNWAVGIVKPPRQLVALHETDRHVLGLADAAVADNFVQVLGLAINTSEHVSPGSAYILSSIDSFTLSAGCCLVDDNTASWTVTSHYSVGENPKSITGDIYVADKNGDVVATVLGACFSLVHLDALRRVLNAAAAAAEPEQKPPSYAPGSPATSLGFVDRPVAAAAPYLEPSIESTVSRQTQAATAPSPALEAEPQPPKNDEVQQPESQTTGVDVGLKVRDVVAKYTGAIAGEMPLDSTMTELGIDSLAIVEFAEKVFHIFKKQFVTDDLGNMSLQALIDACYSAGAAVTGGTLSS</sequence>
<evidence type="ECO:0000256" key="3">
    <source>
        <dbReference type="ARBA" id="ARBA00022553"/>
    </source>
</evidence>
<keyword evidence="11" id="KW-1185">Reference proteome</keyword>
<feature type="compositionally biased region" description="Polar residues" evidence="7">
    <location>
        <begin position="1679"/>
        <end position="1691"/>
    </location>
</feature>
<keyword evidence="2" id="KW-0596">Phosphopantetheine</keyword>
<dbReference type="InterPro" id="IPR016039">
    <property type="entry name" value="Thiolase-like"/>
</dbReference>
<dbReference type="Proteomes" id="UP001322277">
    <property type="component" value="Chromosome 11"/>
</dbReference>
<dbReference type="Pfam" id="PF00109">
    <property type="entry name" value="ketoacyl-synt"/>
    <property type="match status" value="1"/>
</dbReference>
<name>A0AAX4J3Y1_9PEZI</name>
<dbReference type="SMART" id="SM00827">
    <property type="entry name" value="PKS_AT"/>
    <property type="match status" value="1"/>
</dbReference>
<dbReference type="Gene3D" id="1.10.1200.10">
    <property type="entry name" value="ACP-like"/>
    <property type="match status" value="1"/>
</dbReference>
<dbReference type="Gene3D" id="3.40.47.10">
    <property type="match status" value="1"/>
</dbReference>
<dbReference type="KEGG" id="cdet:87951793"/>
<organism evidence="10 11">
    <name type="scientific">Colletotrichum destructivum</name>
    <dbReference type="NCBI Taxonomy" id="34406"/>
    <lineage>
        <taxon>Eukaryota</taxon>
        <taxon>Fungi</taxon>
        <taxon>Dikarya</taxon>
        <taxon>Ascomycota</taxon>
        <taxon>Pezizomycotina</taxon>
        <taxon>Sordariomycetes</taxon>
        <taxon>Hypocreomycetidae</taxon>
        <taxon>Glomerellales</taxon>
        <taxon>Glomerellaceae</taxon>
        <taxon>Colletotrichum</taxon>
        <taxon>Colletotrichum destructivum species complex</taxon>
    </lineage>
</organism>
<dbReference type="InterPro" id="IPR009081">
    <property type="entry name" value="PP-bd_ACP"/>
</dbReference>
<feature type="compositionally biased region" description="Polar residues" evidence="7">
    <location>
        <begin position="1709"/>
        <end position="1718"/>
    </location>
</feature>
<dbReference type="InterPro" id="IPR016036">
    <property type="entry name" value="Malonyl_transacylase_ACP-bd"/>
</dbReference>
<dbReference type="SMART" id="SM00825">
    <property type="entry name" value="PKS_KS"/>
    <property type="match status" value="1"/>
</dbReference>
<dbReference type="PANTHER" id="PTHR43775:SF21">
    <property type="entry name" value="NON-REDUCING POLYKETIDE SYNTHASE AUSA-RELATED"/>
    <property type="match status" value="1"/>
</dbReference>
<protein>
    <submittedName>
        <fullName evidence="10">Acyl transferase domain superfamily, phosphopantetheine binding ACP domain, thiolase</fullName>
    </submittedName>
</protein>
<evidence type="ECO:0000256" key="6">
    <source>
        <dbReference type="PROSITE-ProRule" id="PRU01363"/>
    </source>
</evidence>
<keyword evidence="4 10" id="KW-0808">Transferase</keyword>
<dbReference type="Pfam" id="PF00550">
    <property type="entry name" value="PP-binding"/>
    <property type="match status" value="1"/>
</dbReference>
<evidence type="ECO:0000256" key="7">
    <source>
        <dbReference type="SAM" id="MobiDB-lite"/>
    </source>
</evidence>
<dbReference type="InterPro" id="IPR014043">
    <property type="entry name" value="Acyl_transferase_dom"/>
</dbReference>
<dbReference type="InterPro" id="IPR001227">
    <property type="entry name" value="Ac_transferase_dom_sf"/>
</dbReference>
<dbReference type="InterPro" id="IPR042104">
    <property type="entry name" value="PKS_dehydratase_sf"/>
</dbReference>
<comment type="pathway">
    <text evidence="1">Secondary metabolite biosynthesis.</text>
</comment>
<feature type="region of interest" description="C-terminal hotdog fold" evidence="6">
    <location>
        <begin position="1475"/>
        <end position="1633"/>
    </location>
</feature>